<keyword evidence="1" id="KW-0802">TPR repeat</keyword>
<accession>A0ABN8RJP3</accession>
<dbReference type="SMART" id="SM00028">
    <property type="entry name" value="TPR"/>
    <property type="match status" value="3"/>
</dbReference>
<dbReference type="SUPFAM" id="SSF52540">
    <property type="entry name" value="P-loop containing nucleoside triphosphate hydrolases"/>
    <property type="match status" value="1"/>
</dbReference>
<dbReference type="Gene3D" id="1.10.8.430">
    <property type="entry name" value="Helical domain of apoptotic protease-activating factors"/>
    <property type="match status" value="1"/>
</dbReference>
<evidence type="ECO:0000313" key="3">
    <source>
        <dbReference type="EMBL" id="CAH3179629.1"/>
    </source>
</evidence>
<comment type="caution">
    <text evidence="3">The sequence shown here is derived from an EMBL/GenBank/DDBJ whole genome shotgun (WGS) entry which is preliminary data.</text>
</comment>
<dbReference type="InterPro" id="IPR027417">
    <property type="entry name" value="P-loop_NTPase"/>
</dbReference>
<organism evidence="3 4">
    <name type="scientific">Porites lobata</name>
    <dbReference type="NCBI Taxonomy" id="104759"/>
    <lineage>
        <taxon>Eukaryota</taxon>
        <taxon>Metazoa</taxon>
        <taxon>Cnidaria</taxon>
        <taxon>Anthozoa</taxon>
        <taxon>Hexacorallia</taxon>
        <taxon>Scleractinia</taxon>
        <taxon>Fungiina</taxon>
        <taxon>Poritidae</taxon>
        <taxon>Porites</taxon>
    </lineage>
</organism>
<dbReference type="Pfam" id="PF13424">
    <property type="entry name" value="TPR_12"/>
    <property type="match status" value="1"/>
</dbReference>
<dbReference type="Proteomes" id="UP001159405">
    <property type="component" value="Unassembled WGS sequence"/>
</dbReference>
<dbReference type="EMBL" id="CALNXK010000260">
    <property type="protein sequence ID" value="CAH3179629.1"/>
    <property type="molecule type" value="Genomic_DNA"/>
</dbReference>
<feature type="coiled-coil region" evidence="2">
    <location>
        <begin position="87"/>
        <end position="114"/>
    </location>
</feature>
<evidence type="ECO:0000313" key="4">
    <source>
        <dbReference type="Proteomes" id="UP001159405"/>
    </source>
</evidence>
<evidence type="ECO:0000256" key="1">
    <source>
        <dbReference type="PROSITE-ProRule" id="PRU00339"/>
    </source>
</evidence>
<reference evidence="3 4" key="1">
    <citation type="submission" date="2022-05" db="EMBL/GenBank/DDBJ databases">
        <authorList>
            <consortium name="Genoscope - CEA"/>
            <person name="William W."/>
        </authorList>
    </citation>
    <scope>NUCLEOTIDE SEQUENCE [LARGE SCALE GENOMIC DNA]</scope>
</reference>
<protein>
    <submittedName>
        <fullName evidence="3">Uncharacterized protein</fullName>
    </submittedName>
</protein>
<evidence type="ECO:0000256" key="2">
    <source>
        <dbReference type="SAM" id="Coils"/>
    </source>
</evidence>
<keyword evidence="4" id="KW-1185">Reference proteome</keyword>
<keyword evidence="2" id="KW-0175">Coiled coil</keyword>
<dbReference type="InterPro" id="IPR042197">
    <property type="entry name" value="Apaf_helical"/>
</dbReference>
<proteinExistence type="predicted"/>
<feature type="repeat" description="TPR" evidence="1">
    <location>
        <begin position="434"/>
        <end position="467"/>
    </location>
</feature>
<name>A0ABN8RJP3_9CNID</name>
<gene>
    <name evidence="3" type="ORF">PLOB_00022333</name>
</gene>
<dbReference type="PROSITE" id="PS50005">
    <property type="entry name" value="TPR"/>
    <property type="match status" value="1"/>
</dbReference>
<sequence length="548" mass="63701">MRMYSDGKIKFLVTSRRSDIKTTDASDIQFSKIPLGPLDVEESIKVLNDSTGLTSDSEQGTKVKLHKIAELCENNPLALKLAGGLLSEESEYELEELEQELEQNAAEALGVQTIIETAFEKLDDSLKNTLLLLSVFPRSFKRDAAKAILVHNPAKQLTKLKQRCLIQREGNRYLIHLLIRSHIKKIVIRGEFCPILTEGKQRFLRHFLSLILRNAKKFWEKDTCRKSFTLFNEERINLESTLREFAGQKEIQHCSEVEDLMNECQQVTPYVEYCVHFQLYEEFLTGLHKLCKSQGKPTKEVEILCLRYHEKRKYSCNYERNSKDFILQAKKLHDFFNGNPSHFERDGLSEAFYLNHYGRYLSEDCNKREQAHDLLKEAISIYEEERNSTFDIGRIYVQLGHNLKHEKRCEEALDSYTEALRFRTFHYGKHFLTAFAHKDVADCYIMLENFIKAEESYQKAIELLEDIEMVEQKEAVSVLGNYGKCLAKREKIKEARRVLEKARHVAANTIRGSVRVKVEVNTSLALLLYNKYPDETNEADQLSREVLT</sequence>
<dbReference type="InterPro" id="IPR019734">
    <property type="entry name" value="TPR_rpt"/>
</dbReference>
<dbReference type="Gene3D" id="1.25.40.10">
    <property type="entry name" value="Tetratricopeptide repeat domain"/>
    <property type="match status" value="1"/>
</dbReference>
<dbReference type="InterPro" id="IPR011990">
    <property type="entry name" value="TPR-like_helical_dom_sf"/>
</dbReference>
<dbReference type="SUPFAM" id="SSF48452">
    <property type="entry name" value="TPR-like"/>
    <property type="match status" value="1"/>
</dbReference>